<dbReference type="EMBL" id="MH588547">
    <property type="protein sequence ID" value="AXQ69593.1"/>
    <property type="molecule type" value="Genomic_DNA"/>
</dbReference>
<name>A0A385EE94_9CAUD</name>
<evidence type="ECO:0000313" key="1">
    <source>
        <dbReference type="EMBL" id="AXQ69593.1"/>
    </source>
</evidence>
<dbReference type="Proteomes" id="UP000259683">
    <property type="component" value="Segment"/>
</dbReference>
<evidence type="ECO:0000313" key="3">
    <source>
        <dbReference type="Proteomes" id="UP000259683"/>
    </source>
</evidence>
<gene>
    <name evidence="1" type="ORF">CcrSC_gp011</name>
    <name evidence="2" type="ORF">CcrSC_gp511</name>
</gene>
<organism evidence="2 3">
    <name type="scientific">Caulobacter phage CcrSC</name>
    <dbReference type="NCBI Taxonomy" id="2283272"/>
    <lineage>
        <taxon>Viruses</taxon>
        <taxon>Duplodnaviria</taxon>
        <taxon>Heunggongvirae</taxon>
        <taxon>Uroviricota</taxon>
        <taxon>Caudoviricetes</taxon>
        <taxon>Jeanschmidtviridae</taxon>
        <taxon>Bertelyvirus</taxon>
        <taxon>Bertelyvirus SC</taxon>
    </lineage>
</organism>
<protein>
    <submittedName>
        <fullName evidence="2">Uncharacterized protein</fullName>
    </submittedName>
</protein>
<reference evidence="2" key="1">
    <citation type="submission" date="2018-07" db="EMBL/GenBank/DDBJ databases">
        <authorList>
            <person name="Wilson K.M."/>
            <person name="Ely B."/>
        </authorList>
    </citation>
    <scope>NUCLEOTIDE SEQUENCE</scope>
</reference>
<dbReference type="EMBL" id="MH588547">
    <property type="protein sequence ID" value="AXQ70093.1"/>
    <property type="molecule type" value="Genomic_DNA"/>
</dbReference>
<evidence type="ECO:0000313" key="2">
    <source>
        <dbReference type="EMBL" id="AXQ70093.1"/>
    </source>
</evidence>
<keyword evidence="3" id="KW-1185">Reference proteome</keyword>
<reference evidence="2" key="2">
    <citation type="submission" date="2021-07" db="EMBL/GenBank/DDBJ databases">
        <title>Giant CbK-like Caulobacter bacteriophages have genetically divergent genomes.</title>
        <authorList>
            <person name="Wilson K."/>
            <person name="Ely B."/>
        </authorList>
    </citation>
    <scope>NUCLEOTIDE SEQUENCE</scope>
</reference>
<sequence>MKRRHALFLSVIASAPDVVILQAPAHFLRWSDHRKAILAFMRQTYGVKAADVHAVEGVAGYAEPDPTDDPAVLARFQAAFAGSDNFPKVALAAWDGQAYRLVRRPLA</sequence>
<accession>A0A385EE94</accession>
<proteinExistence type="predicted"/>